<evidence type="ECO:0000313" key="5">
    <source>
        <dbReference type="Proteomes" id="UP000520770"/>
    </source>
</evidence>
<evidence type="ECO:0000313" key="4">
    <source>
        <dbReference type="EMBL" id="MBB4445292.1"/>
    </source>
</evidence>
<dbReference type="Gene3D" id="3.30.70.100">
    <property type="match status" value="1"/>
</dbReference>
<protein>
    <submittedName>
        <fullName evidence="2">Uncharacterized protein (DUF1330 family)</fullName>
    </submittedName>
</protein>
<dbReference type="Proteomes" id="UP000520770">
    <property type="component" value="Unassembled WGS sequence"/>
</dbReference>
<dbReference type="InterPro" id="IPR010753">
    <property type="entry name" value="DUF1330"/>
</dbReference>
<evidence type="ECO:0000313" key="6">
    <source>
        <dbReference type="Proteomes" id="UP000524535"/>
    </source>
</evidence>
<keyword evidence="6" id="KW-1185">Reference proteome</keyword>
<dbReference type="EMBL" id="JACIGW010000001">
    <property type="protein sequence ID" value="MBB4347002.1"/>
    <property type="molecule type" value="Genomic_DNA"/>
</dbReference>
<dbReference type="RefSeq" id="WP_183821251.1">
    <property type="nucleotide sequence ID" value="NZ_JACIGW010000001.1"/>
</dbReference>
<dbReference type="PANTHER" id="PTHR41521">
    <property type="match status" value="1"/>
</dbReference>
<organism evidence="2 5">
    <name type="scientific">Aliirhizobium cellulosilyticum</name>
    <dbReference type="NCBI Taxonomy" id="393664"/>
    <lineage>
        <taxon>Bacteria</taxon>
        <taxon>Pseudomonadati</taxon>
        <taxon>Pseudomonadota</taxon>
        <taxon>Alphaproteobacteria</taxon>
        <taxon>Hyphomicrobiales</taxon>
        <taxon>Rhizobiaceae</taxon>
        <taxon>Aliirhizobium</taxon>
    </lineage>
</organism>
<evidence type="ECO:0000313" key="7">
    <source>
        <dbReference type="Proteomes" id="UP000576087"/>
    </source>
</evidence>
<dbReference type="Proteomes" id="UP000524535">
    <property type="component" value="Unassembled WGS sequence"/>
</dbReference>
<dbReference type="Pfam" id="PF07045">
    <property type="entry name" value="DUF1330"/>
    <property type="match status" value="1"/>
</dbReference>
<evidence type="ECO:0000313" key="2">
    <source>
        <dbReference type="EMBL" id="MBB4347002.1"/>
    </source>
</evidence>
<evidence type="ECO:0000259" key="1">
    <source>
        <dbReference type="Pfam" id="PF07045"/>
    </source>
</evidence>
<dbReference type="Proteomes" id="UP000576087">
    <property type="component" value="Unassembled WGS sequence"/>
</dbReference>
<accession>A0A7W6S4H2</accession>
<evidence type="ECO:0000313" key="3">
    <source>
        <dbReference type="EMBL" id="MBB4410604.1"/>
    </source>
</evidence>
<dbReference type="EMBL" id="JACIHM010000001">
    <property type="protein sequence ID" value="MBB4445292.1"/>
    <property type="molecule type" value="Genomic_DNA"/>
</dbReference>
<reference evidence="5 6" key="1">
    <citation type="submission" date="2020-08" db="EMBL/GenBank/DDBJ databases">
        <title>Genomic Encyclopedia of Type Strains, Phase IV (KMG-V): Genome sequencing to study the core and pangenomes of soil and plant-associated prokaryotes.</title>
        <authorList>
            <person name="Whitman W."/>
        </authorList>
    </citation>
    <scope>NUCLEOTIDE SEQUENCE [LARGE SCALE GENOMIC DNA]</scope>
    <source>
        <strain evidence="3 6">SEMIA 444</strain>
        <strain evidence="2 5">SEMIA 448</strain>
        <strain evidence="4 7">SEMIA 452</strain>
    </source>
</reference>
<dbReference type="EMBL" id="JACIGY010000001">
    <property type="protein sequence ID" value="MBB4410604.1"/>
    <property type="molecule type" value="Genomic_DNA"/>
</dbReference>
<gene>
    <name evidence="3" type="ORF">GGE31_001075</name>
    <name evidence="2" type="ORF">GGE33_000710</name>
    <name evidence="4" type="ORF">GGE35_001074</name>
</gene>
<name>A0A7W6S4H2_9HYPH</name>
<feature type="domain" description="DUF1330" evidence="1">
    <location>
        <begin position="2"/>
        <end position="94"/>
    </location>
</feature>
<sequence>MPGYWIVKGGDVEDVEALAAYNAIFSVIAVRYGVEIIAGRSRVETVEGRHFPRQFILKFDSYETARACYDDPEYQESLTLAARAYSRELSILEG</sequence>
<comment type="caution">
    <text evidence="2">The sequence shown here is derived from an EMBL/GenBank/DDBJ whole genome shotgun (WGS) entry which is preliminary data.</text>
</comment>
<dbReference type="PANTHER" id="PTHR41521:SF4">
    <property type="entry name" value="BLR0684 PROTEIN"/>
    <property type="match status" value="1"/>
</dbReference>
<dbReference type="SUPFAM" id="SSF54909">
    <property type="entry name" value="Dimeric alpha+beta barrel"/>
    <property type="match status" value="1"/>
</dbReference>
<dbReference type="AlphaFoldDB" id="A0A7W6S4H2"/>
<dbReference type="InterPro" id="IPR011008">
    <property type="entry name" value="Dimeric_a/b-barrel"/>
</dbReference>
<proteinExistence type="predicted"/>